<name>A0AAI8ZG22_9MICO</name>
<evidence type="ECO:0000259" key="1">
    <source>
        <dbReference type="Pfam" id="PF00144"/>
    </source>
</evidence>
<sequence length="336" mass="36534">MSFSSMCRAATLAWFPRLRKTRIPRHTGSMSTAADALARLVEGIDRERLGAYGVVVRVGDDEVAHRWRSDDRENLYSVSKGVCALAVGIAVDEGILRLDTRVPELLPGLDLGPGVDEVTVEHLLTMTSGIDFAWFGDEPVPGSDLAQAMLGLPTRGPGRVFQYSDASSYVAMRMLAAAVGDVRDWLLPRLFEPLGIDNPQWHRCPLGFIVGGSGLELRTGELARIGRLLRDRGAGEGRQLVNAEWVDRMHGSWVDTGADPAAPFARYGLATWDGPGDAWRLDGRYGQYVLVDGSRDAVVTITAHEEERDHLLAELAAEAVTDPAQVVGRGVVTHLT</sequence>
<reference evidence="3" key="2">
    <citation type="submission" date="2013-04" db="EMBL/GenBank/DDBJ databases">
        <title>The genome sequence of the maize-pathogen Clavibacter michiganensis subsp. nebraskensis.</title>
        <authorList>
            <person name="Gartemann K.H."/>
            <person name="Blom J."/>
            <person name="Dreiseikelmann B."/>
            <person name="Fluegel M."/>
            <person name="Jaenicke S."/>
            <person name="Linke B."/>
            <person name="Sczcepanowski R."/>
            <person name="Wittmann J."/>
            <person name="Goesmann A."/>
            <person name="Puehler A."/>
            <person name="Eichenlaub R."/>
            <person name="Rueckert C."/>
        </authorList>
    </citation>
    <scope>NUCLEOTIDE SEQUENCE [LARGE SCALE GENOMIC DNA]</scope>
    <source>
        <strain evidence="3">NCPPB 2581</strain>
    </source>
</reference>
<protein>
    <recommendedName>
        <fullName evidence="1">Beta-lactamase-related domain-containing protein</fullName>
    </recommendedName>
</protein>
<evidence type="ECO:0000313" key="2">
    <source>
        <dbReference type="EMBL" id="CCE74248.1"/>
    </source>
</evidence>
<dbReference type="InterPro" id="IPR001466">
    <property type="entry name" value="Beta-lactam-related"/>
</dbReference>
<dbReference type="Proteomes" id="UP000012170">
    <property type="component" value="Chromosome"/>
</dbReference>
<evidence type="ECO:0000313" key="3">
    <source>
        <dbReference type="Proteomes" id="UP000012170"/>
    </source>
</evidence>
<dbReference type="Pfam" id="PF00144">
    <property type="entry name" value="Beta-lactamase"/>
    <property type="match status" value="1"/>
</dbReference>
<dbReference type="PANTHER" id="PTHR43283:SF7">
    <property type="entry name" value="BETA-LACTAMASE-RELATED DOMAIN-CONTAINING PROTEIN"/>
    <property type="match status" value="1"/>
</dbReference>
<dbReference type="SUPFAM" id="SSF56601">
    <property type="entry name" value="beta-lactamase/transpeptidase-like"/>
    <property type="match status" value="1"/>
</dbReference>
<dbReference type="EMBL" id="HE614873">
    <property type="protein sequence ID" value="CCE74248.1"/>
    <property type="molecule type" value="Genomic_DNA"/>
</dbReference>
<feature type="domain" description="Beta-lactamase-related" evidence="1">
    <location>
        <begin position="48"/>
        <end position="309"/>
    </location>
</feature>
<organism evidence="2 3">
    <name type="scientific">Clavibacter nebraskensis NCPPB 2581</name>
    <dbReference type="NCBI Taxonomy" id="1097677"/>
    <lineage>
        <taxon>Bacteria</taxon>
        <taxon>Bacillati</taxon>
        <taxon>Actinomycetota</taxon>
        <taxon>Actinomycetes</taxon>
        <taxon>Micrococcales</taxon>
        <taxon>Microbacteriaceae</taxon>
        <taxon>Clavibacter</taxon>
    </lineage>
</organism>
<dbReference type="InterPro" id="IPR012338">
    <property type="entry name" value="Beta-lactam/transpept-like"/>
</dbReference>
<dbReference type="PANTHER" id="PTHR43283">
    <property type="entry name" value="BETA-LACTAMASE-RELATED"/>
    <property type="match status" value="1"/>
</dbReference>
<proteinExistence type="predicted"/>
<dbReference type="AlphaFoldDB" id="A0AAI8ZG22"/>
<dbReference type="InterPro" id="IPR050789">
    <property type="entry name" value="Diverse_Enzym_Activities"/>
</dbReference>
<gene>
    <name evidence="2" type="ORF">CMN_00276</name>
</gene>
<reference evidence="2 3" key="1">
    <citation type="submission" date="2011-11" db="EMBL/GenBank/DDBJ databases">
        <authorList>
            <person name="Gartemann K."/>
        </authorList>
    </citation>
    <scope>NUCLEOTIDE SEQUENCE [LARGE SCALE GENOMIC DNA]</scope>
    <source>
        <strain evidence="3">NCPPB 2581</strain>
    </source>
</reference>
<dbReference type="Gene3D" id="3.40.710.10">
    <property type="entry name" value="DD-peptidase/beta-lactamase superfamily"/>
    <property type="match status" value="1"/>
</dbReference>
<dbReference type="KEGG" id="cmc:CMN_00276"/>
<accession>A0AAI8ZG22</accession>